<evidence type="ECO:0000256" key="1">
    <source>
        <dbReference type="SAM" id="MobiDB-lite"/>
    </source>
</evidence>
<dbReference type="AlphaFoldDB" id="A0A9P0LCQ6"/>
<organism evidence="2 3">
    <name type="scientific">Acanthoscelides obtectus</name>
    <name type="common">Bean weevil</name>
    <name type="synonym">Bruchus obtectus</name>
    <dbReference type="NCBI Taxonomy" id="200917"/>
    <lineage>
        <taxon>Eukaryota</taxon>
        <taxon>Metazoa</taxon>
        <taxon>Ecdysozoa</taxon>
        <taxon>Arthropoda</taxon>
        <taxon>Hexapoda</taxon>
        <taxon>Insecta</taxon>
        <taxon>Pterygota</taxon>
        <taxon>Neoptera</taxon>
        <taxon>Endopterygota</taxon>
        <taxon>Coleoptera</taxon>
        <taxon>Polyphaga</taxon>
        <taxon>Cucujiformia</taxon>
        <taxon>Chrysomeloidea</taxon>
        <taxon>Chrysomelidae</taxon>
        <taxon>Bruchinae</taxon>
        <taxon>Bruchini</taxon>
        <taxon>Acanthoscelides</taxon>
    </lineage>
</organism>
<evidence type="ECO:0000313" key="2">
    <source>
        <dbReference type="EMBL" id="CAH1993065.1"/>
    </source>
</evidence>
<sequence>MTAVAASTPSRLTGPRPFGNLRGHSATAPSVCPTEQPLLKRFR</sequence>
<protein>
    <submittedName>
        <fullName evidence="2">Uncharacterized protein</fullName>
    </submittedName>
</protein>
<keyword evidence="3" id="KW-1185">Reference proteome</keyword>
<evidence type="ECO:0000313" key="3">
    <source>
        <dbReference type="Proteomes" id="UP001152888"/>
    </source>
</evidence>
<reference evidence="2" key="1">
    <citation type="submission" date="2022-03" db="EMBL/GenBank/DDBJ databases">
        <authorList>
            <person name="Sayadi A."/>
        </authorList>
    </citation>
    <scope>NUCLEOTIDE SEQUENCE</scope>
</reference>
<accession>A0A9P0LCQ6</accession>
<gene>
    <name evidence="2" type="ORF">ACAOBT_LOCUS21263</name>
</gene>
<feature type="region of interest" description="Disordered" evidence="1">
    <location>
        <begin position="1"/>
        <end position="43"/>
    </location>
</feature>
<dbReference type="EMBL" id="CAKOFQ010007164">
    <property type="protein sequence ID" value="CAH1993065.1"/>
    <property type="molecule type" value="Genomic_DNA"/>
</dbReference>
<proteinExistence type="predicted"/>
<name>A0A9P0LCQ6_ACAOB</name>
<dbReference type="Proteomes" id="UP001152888">
    <property type="component" value="Unassembled WGS sequence"/>
</dbReference>
<comment type="caution">
    <text evidence="2">The sequence shown here is derived from an EMBL/GenBank/DDBJ whole genome shotgun (WGS) entry which is preliminary data.</text>
</comment>
<feature type="compositionally biased region" description="Polar residues" evidence="1">
    <location>
        <begin position="1"/>
        <end position="11"/>
    </location>
</feature>